<evidence type="ECO:0000313" key="2">
    <source>
        <dbReference type="Proteomes" id="UP000190188"/>
    </source>
</evidence>
<evidence type="ECO:0000313" key="1">
    <source>
        <dbReference type="EMBL" id="OPA75284.1"/>
    </source>
</evidence>
<organism evidence="1 2">
    <name type="scientific">Paenibacillus selenitireducens</name>
    <dbReference type="NCBI Taxonomy" id="1324314"/>
    <lineage>
        <taxon>Bacteria</taxon>
        <taxon>Bacillati</taxon>
        <taxon>Bacillota</taxon>
        <taxon>Bacilli</taxon>
        <taxon>Bacillales</taxon>
        <taxon>Paenibacillaceae</taxon>
        <taxon>Paenibacillus</taxon>
    </lineage>
</organism>
<keyword evidence="2" id="KW-1185">Reference proteome</keyword>
<evidence type="ECO:0008006" key="3">
    <source>
        <dbReference type="Google" id="ProtNLM"/>
    </source>
</evidence>
<dbReference type="STRING" id="1324314.BVG16_22060"/>
<dbReference type="OrthoDB" id="2737310at2"/>
<accession>A0A1T2X5W4</accession>
<dbReference type="PANTHER" id="PTHR41260">
    <property type="entry name" value="PROTEIN ECSC"/>
    <property type="match status" value="1"/>
</dbReference>
<dbReference type="RefSeq" id="WP_078501355.1">
    <property type="nucleotide sequence ID" value="NZ_MSZX01000009.1"/>
</dbReference>
<proteinExistence type="predicted"/>
<protein>
    <recommendedName>
        <fullName evidence="3">EcsC family protein</fullName>
    </recommendedName>
</protein>
<gene>
    <name evidence="1" type="ORF">BVG16_22060</name>
</gene>
<dbReference type="PANTHER" id="PTHR41260:SF1">
    <property type="entry name" value="PROTEIN ECSC"/>
    <property type="match status" value="1"/>
</dbReference>
<dbReference type="AlphaFoldDB" id="A0A1T2X5W4"/>
<name>A0A1T2X5W4_9BACL</name>
<dbReference type="EMBL" id="MSZX01000009">
    <property type="protein sequence ID" value="OPA75284.1"/>
    <property type="molecule type" value="Genomic_DNA"/>
</dbReference>
<comment type="caution">
    <text evidence="1">The sequence shown here is derived from an EMBL/GenBank/DDBJ whole genome shotgun (WGS) entry which is preliminary data.</text>
</comment>
<dbReference type="Pfam" id="PF12787">
    <property type="entry name" value="EcsC"/>
    <property type="match status" value="1"/>
</dbReference>
<reference evidence="1 2" key="1">
    <citation type="submission" date="2017-01" db="EMBL/GenBank/DDBJ databases">
        <title>Genome analysis of Paenibacillus selenitrireducens ES3-24.</title>
        <authorList>
            <person name="Xu D."/>
            <person name="Yao R."/>
            <person name="Zheng S."/>
        </authorList>
    </citation>
    <scope>NUCLEOTIDE SEQUENCE [LARGE SCALE GENOMIC DNA]</scope>
    <source>
        <strain evidence="1 2">ES3-24</strain>
    </source>
</reference>
<dbReference type="Proteomes" id="UP000190188">
    <property type="component" value="Unassembled WGS sequence"/>
</dbReference>
<sequence>MVADHEGQNTTFPKESKDELTLALAEVNKWEKEQKDLWIWERFSRLPFKILDRLTPKFIHDKLGKALDELGSYIQHGGRYLVSDESIYRLLQEKAQRTENLPKDTFPLPVMDAVSEDLASSRSKFATVQGATTGFGGIFTLAVDIPAVLGLALKVIQEIGLCYGYDPNLKEERVFTVKVMQFASSDIVGKRAILDELNTYVMAGQASGQGEDTTVSRIQGWHEVITLYRDNWGWKKLFQMVPIAGMIFGAYINRGMLLDVAEAARMLYRKRRILTRLAELEKGSISG</sequence>
<dbReference type="InterPro" id="IPR024787">
    <property type="entry name" value="EcsC"/>
</dbReference>